<dbReference type="Pfam" id="PF10428">
    <property type="entry name" value="SOG2"/>
    <property type="match status" value="2"/>
</dbReference>
<feature type="compositionally biased region" description="Low complexity" evidence="3">
    <location>
        <begin position="412"/>
        <end position="425"/>
    </location>
</feature>
<evidence type="ECO:0000259" key="4">
    <source>
        <dbReference type="Pfam" id="PF23598"/>
    </source>
</evidence>
<dbReference type="SUPFAM" id="SSF52075">
    <property type="entry name" value="Outer arm dynein light chain 1"/>
    <property type="match status" value="1"/>
</dbReference>
<dbReference type="GeneID" id="36575920"/>
<proteinExistence type="predicted"/>
<dbReference type="InterPro" id="IPR032675">
    <property type="entry name" value="LRR_dom_sf"/>
</dbReference>
<evidence type="ECO:0000256" key="3">
    <source>
        <dbReference type="SAM" id="MobiDB-lite"/>
    </source>
</evidence>
<feature type="compositionally biased region" description="Polar residues" evidence="3">
    <location>
        <begin position="402"/>
        <end position="411"/>
    </location>
</feature>
<accession>A0A2T3BD17</accession>
<keyword evidence="6" id="KW-1185">Reference proteome</keyword>
<sequence>MERPAGPPLAAASQTTGRPMDNGNPRPAPLNTVRRIPPNPTVQHEASNSSLESEIPISTSQVVALVQEAMKHALDENRTKAAEASGVSSELKPGVTIDLSHKQIQKFPEEVIDIIKNDLERLALSHNQIYAFPSRLSECTSLRYLNVRSNVIRDFPMAICDLTSLEILDLGRNKLRVLPPELVKLTSLKVLSVQKNRIEDLPLCLADMASLQVLKFEGNPIRFPPKEVLQPQATTPPNSGFQESEMADIAVTSQIKKFLKQKAIADRSEIESGGEESSEGTETPRPIKRVTSGRFPIKVNGTDIPDLRSPGMSRPPPIPSRSHYRGLSQQNANLRRPGVMPLTIGSTNERLRSNSENLVSARSTQDRSRRMGIVSKRPSELGTVDETKLNRYSHYRGLSHGSAMNGNDRTNASISSRSPASPADSTTLRATYVRRLSSLPERKRESASPDPVIEGAQGILFALFQVHPLIQNLLGLARDGTNKRTSLERVFYNATTHVEELDRDLQHYISYSEEDEEVSPRSNENVHRACSTCVSAYIHICSLLLRNVDTLINNSDPRYIRHLLLLLYGSLVEVRNAGASLFLHGQISGAMDDMRISRISEESQDTIRAPPRDKSVTPTRERPGTSSRTRSATVVHHSSNLRVATDTMPPPLLNSAPRFVMNNATPRSGDSFPQNLASGRIGGDFTDEDRLFEKIFLQLQKSTEMAIRNLPLVHNHLCAAMKVNSDMSKPETTIQFWQLLIQKNSISLQNAEALRGRLSLIMLKDPAIRTRNSFWDLCNHFMQAYATLAEKIKDAKTVTTLLPWVEVIGLLRPLQKEVKACTQLIQQSPWAAYLNGMSNGSSPYTAQSPQVPLPMTPQSASLGPAVQATVPSTSQSASYNAMFSGNVFERADALLSMNGGSSRTATMTSAMGSNDGMMMHAPIHSPMNSTTSRFNSNGKISF</sequence>
<evidence type="ECO:0000313" key="6">
    <source>
        <dbReference type="Proteomes" id="UP000241818"/>
    </source>
</evidence>
<organism evidence="5 6">
    <name type="scientific">Amorphotheca resinae ATCC 22711</name>
    <dbReference type="NCBI Taxonomy" id="857342"/>
    <lineage>
        <taxon>Eukaryota</taxon>
        <taxon>Fungi</taxon>
        <taxon>Dikarya</taxon>
        <taxon>Ascomycota</taxon>
        <taxon>Pezizomycotina</taxon>
        <taxon>Leotiomycetes</taxon>
        <taxon>Helotiales</taxon>
        <taxon>Amorphothecaceae</taxon>
        <taxon>Amorphotheca</taxon>
    </lineage>
</organism>
<dbReference type="InterPro" id="IPR050216">
    <property type="entry name" value="LRR_domain-containing"/>
</dbReference>
<keyword evidence="2" id="KW-0677">Repeat</keyword>
<gene>
    <name evidence="5" type="ORF">M430DRAFT_46404</name>
</gene>
<reference evidence="5 6" key="1">
    <citation type="journal article" date="2018" name="New Phytol.">
        <title>Comparative genomics and transcriptomics depict ericoid mycorrhizal fungi as versatile saprotrophs and plant mutualists.</title>
        <authorList>
            <person name="Martino E."/>
            <person name="Morin E."/>
            <person name="Grelet G.A."/>
            <person name="Kuo A."/>
            <person name="Kohler A."/>
            <person name="Daghino S."/>
            <person name="Barry K.W."/>
            <person name="Cichocki N."/>
            <person name="Clum A."/>
            <person name="Dockter R.B."/>
            <person name="Hainaut M."/>
            <person name="Kuo R.C."/>
            <person name="LaButti K."/>
            <person name="Lindahl B.D."/>
            <person name="Lindquist E.A."/>
            <person name="Lipzen A."/>
            <person name="Khouja H.R."/>
            <person name="Magnuson J."/>
            <person name="Murat C."/>
            <person name="Ohm R.A."/>
            <person name="Singer S.W."/>
            <person name="Spatafora J.W."/>
            <person name="Wang M."/>
            <person name="Veneault-Fourrey C."/>
            <person name="Henrissat B."/>
            <person name="Grigoriev I.V."/>
            <person name="Martin F.M."/>
            <person name="Perotto S."/>
        </authorList>
    </citation>
    <scope>NUCLEOTIDE SEQUENCE [LARGE SCALE GENOMIC DNA]</scope>
    <source>
        <strain evidence="5 6">ATCC 22711</strain>
    </source>
</reference>
<dbReference type="SMART" id="SM00369">
    <property type="entry name" value="LRR_TYP"/>
    <property type="match status" value="4"/>
</dbReference>
<dbReference type="InParanoid" id="A0A2T3BD17"/>
<evidence type="ECO:0000256" key="2">
    <source>
        <dbReference type="ARBA" id="ARBA00022737"/>
    </source>
</evidence>
<dbReference type="GO" id="GO:0005737">
    <property type="term" value="C:cytoplasm"/>
    <property type="evidence" value="ECO:0007669"/>
    <property type="project" value="TreeGrafter"/>
</dbReference>
<feature type="region of interest" description="Disordered" evidence="3">
    <location>
        <begin position="601"/>
        <end position="636"/>
    </location>
</feature>
<dbReference type="RefSeq" id="XP_024724824.1">
    <property type="nucleotide sequence ID" value="XM_024867839.1"/>
</dbReference>
<dbReference type="InterPro" id="IPR019487">
    <property type="entry name" value="RAM_signalling_pathway_SOG2"/>
</dbReference>
<dbReference type="InterPro" id="IPR055414">
    <property type="entry name" value="LRR_R13L4/SHOC2-like"/>
</dbReference>
<feature type="region of interest" description="Disordered" evidence="3">
    <location>
        <begin position="396"/>
        <end position="428"/>
    </location>
</feature>
<dbReference type="Proteomes" id="UP000241818">
    <property type="component" value="Unassembled WGS sequence"/>
</dbReference>
<feature type="region of interest" description="Disordered" evidence="3">
    <location>
        <begin position="266"/>
        <end position="369"/>
    </location>
</feature>
<evidence type="ECO:0000256" key="1">
    <source>
        <dbReference type="ARBA" id="ARBA00022614"/>
    </source>
</evidence>
<dbReference type="InterPro" id="IPR003591">
    <property type="entry name" value="Leu-rich_rpt_typical-subtyp"/>
</dbReference>
<keyword evidence="1" id="KW-0433">Leucine-rich repeat</keyword>
<dbReference type="STRING" id="857342.A0A2T3BD17"/>
<feature type="region of interest" description="Disordered" evidence="3">
    <location>
        <begin position="1"/>
        <end position="53"/>
    </location>
</feature>
<dbReference type="Gene3D" id="3.80.10.10">
    <property type="entry name" value="Ribonuclease Inhibitor"/>
    <property type="match status" value="1"/>
</dbReference>
<feature type="compositionally biased region" description="Polar residues" evidence="3">
    <location>
        <begin position="344"/>
        <end position="363"/>
    </location>
</feature>
<feature type="compositionally biased region" description="Polar residues" evidence="3">
    <location>
        <begin position="41"/>
        <end position="53"/>
    </location>
</feature>
<feature type="compositionally biased region" description="Basic and acidic residues" evidence="3">
    <location>
        <begin position="610"/>
        <end position="623"/>
    </location>
</feature>
<dbReference type="Pfam" id="PF23598">
    <property type="entry name" value="LRR_14"/>
    <property type="match status" value="1"/>
</dbReference>
<dbReference type="PANTHER" id="PTHR48051:SF54">
    <property type="entry name" value="LEUCINE-RICH REPEAT-CONTAINING PROTEIN"/>
    <property type="match status" value="1"/>
</dbReference>
<protein>
    <recommendedName>
        <fullName evidence="4">Disease resistance R13L4/SHOC-2-like LRR domain-containing protein</fullName>
    </recommendedName>
</protein>
<evidence type="ECO:0000313" key="5">
    <source>
        <dbReference type="EMBL" id="PSS27299.1"/>
    </source>
</evidence>
<feature type="domain" description="Disease resistance R13L4/SHOC-2-like LRR" evidence="4">
    <location>
        <begin position="136"/>
        <end position="215"/>
    </location>
</feature>
<dbReference type="OrthoDB" id="1394818at2759"/>
<dbReference type="EMBL" id="KZ679006">
    <property type="protein sequence ID" value="PSS27299.1"/>
    <property type="molecule type" value="Genomic_DNA"/>
</dbReference>
<dbReference type="PANTHER" id="PTHR48051">
    <property type="match status" value="1"/>
</dbReference>
<feature type="compositionally biased region" description="Polar residues" evidence="3">
    <location>
        <begin position="624"/>
        <end position="636"/>
    </location>
</feature>
<name>A0A2T3BD17_AMORE</name>
<dbReference type="AlphaFoldDB" id="A0A2T3BD17"/>